<evidence type="ECO:0000259" key="6">
    <source>
        <dbReference type="PROSITE" id="PS51349"/>
    </source>
</evidence>
<dbReference type="PROSITE" id="PS51349">
    <property type="entry name" value="FMN_HYDROXY_ACID_DH_2"/>
    <property type="match status" value="1"/>
</dbReference>
<gene>
    <name evidence="7" type="ORF">MWN34_01290</name>
</gene>
<comment type="cofactor">
    <cofactor evidence="1">
        <name>FMN</name>
        <dbReference type="ChEBI" id="CHEBI:58210"/>
    </cofactor>
</comment>
<keyword evidence="3" id="KW-0288">FMN</keyword>
<dbReference type="CDD" id="cd02809">
    <property type="entry name" value="alpha_hydroxyacid_oxid_FMN"/>
    <property type="match status" value="1"/>
</dbReference>
<sequence length="381" mass="41508">MLINVEDARRAARRRLPKIFFDYIEGGSGAERTLAANEADFARWNLRQRVLNDVSNRDLSTNVLGTQQPLPFMLGPVGFLGLYAADGEIAAARAAHMEGVPFALSSFSIASIGRLRAETAGPLHFQLYVLNDPTIRDEFIEQALAAGVTTLFLTVDVAVTGSRERDIRNGFRAVTRITPRLALSMIRRPRWCLDLMRGGMPQCGAVAHRPEFGHGALAQAGNLARRIETRLSWADVAWLRKRWPHRLVLKGVLSVEDALAAREAGVDAIVVSNHGGRQLDDAPSTIAMLPEIVEALGGSLEVLVDGGFRRGTDIVKALALGASGVLLGRAYVYGLAADGEDGVRRVIRHLAEEIDTSLALMGLTSIAELRRRGHEALRERT</sequence>
<protein>
    <submittedName>
        <fullName evidence="7">Alpha-hydroxy-acid oxidizing protein</fullName>
    </submittedName>
</protein>
<dbReference type="Pfam" id="PF01070">
    <property type="entry name" value="FMN_dh"/>
    <property type="match status" value="1"/>
</dbReference>
<dbReference type="PIRSF" id="PIRSF000138">
    <property type="entry name" value="Al-hdrx_acd_dh"/>
    <property type="match status" value="1"/>
</dbReference>
<dbReference type="InterPro" id="IPR008259">
    <property type="entry name" value="FMN_hydac_DH_AS"/>
</dbReference>
<evidence type="ECO:0000256" key="1">
    <source>
        <dbReference type="ARBA" id="ARBA00001917"/>
    </source>
</evidence>
<dbReference type="Gene3D" id="3.20.20.70">
    <property type="entry name" value="Aldolase class I"/>
    <property type="match status" value="1"/>
</dbReference>
<evidence type="ECO:0000256" key="5">
    <source>
        <dbReference type="ARBA" id="ARBA00024042"/>
    </source>
</evidence>
<reference evidence="7 8" key="1">
    <citation type="submission" date="2022-04" db="EMBL/GenBank/DDBJ databases">
        <authorList>
            <person name="Grouzdev D.S."/>
            <person name="Pantiukh K.S."/>
            <person name="Krutkina M.S."/>
        </authorList>
    </citation>
    <scope>NUCLEOTIDE SEQUENCE [LARGE SCALE GENOMIC DNA]</scope>
    <source>
        <strain evidence="7 8">6x-1</strain>
    </source>
</reference>
<evidence type="ECO:0000256" key="3">
    <source>
        <dbReference type="ARBA" id="ARBA00022643"/>
    </source>
</evidence>
<dbReference type="RefSeq" id="WP_247025818.1">
    <property type="nucleotide sequence ID" value="NZ_JALKCH010000001.1"/>
</dbReference>
<dbReference type="PANTHER" id="PTHR10578">
    <property type="entry name" value="S -2-HYDROXY-ACID OXIDASE-RELATED"/>
    <property type="match status" value="1"/>
</dbReference>
<evidence type="ECO:0000256" key="4">
    <source>
        <dbReference type="ARBA" id="ARBA00023002"/>
    </source>
</evidence>
<dbReference type="InterPro" id="IPR012133">
    <property type="entry name" value="Alpha-hydoxy_acid_DH_FMN"/>
</dbReference>
<keyword evidence="2" id="KW-0285">Flavoprotein</keyword>
<evidence type="ECO:0000313" key="7">
    <source>
        <dbReference type="EMBL" id="MCK0195541.1"/>
    </source>
</evidence>
<comment type="similarity">
    <text evidence="5">Belongs to the FMN-dependent alpha-hydroxy acid dehydrogenase family.</text>
</comment>
<dbReference type="InterPro" id="IPR037396">
    <property type="entry name" value="FMN_HAD"/>
</dbReference>
<keyword evidence="4" id="KW-0560">Oxidoreductase</keyword>
<dbReference type="PANTHER" id="PTHR10578:SF107">
    <property type="entry name" value="2-HYDROXYACID OXIDASE 1"/>
    <property type="match status" value="1"/>
</dbReference>
<dbReference type="InterPro" id="IPR000262">
    <property type="entry name" value="FMN-dep_DH"/>
</dbReference>
<proteinExistence type="inferred from homology"/>
<organism evidence="7 8">
    <name type="scientific">Ancylobacter crimeensis</name>
    <dbReference type="NCBI Taxonomy" id="2579147"/>
    <lineage>
        <taxon>Bacteria</taxon>
        <taxon>Pseudomonadati</taxon>
        <taxon>Pseudomonadota</taxon>
        <taxon>Alphaproteobacteria</taxon>
        <taxon>Hyphomicrobiales</taxon>
        <taxon>Xanthobacteraceae</taxon>
        <taxon>Ancylobacter</taxon>
    </lineage>
</organism>
<evidence type="ECO:0000313" key="8">
    <source>
        <dbReference type="Proteomes" id="UP001203284"/>
    </source>
</evidence>
<dbReference type="InterPro" id="IPR013785">
    <property type="entry name" value="Aldolase_TIM"/>
</dbReference>
<feature type="domain" description="FMN hydroxy acid dehydrogenase" evidence="6">
    <location>
        <begin position="1"/>
        <end position="379"/>
    </location>
</feature>
<dbReference type="Proteomes" id="UP001203284">
    <property type="component" value="Unassembled WGS sequence"/>
</dbReference>
<evidence type="ECO:0000256" key="2">
    <source>
        <dbReference type="ARBA" id="ARBA00022630"/>
    </source>
</evidence>
<keyword evidence="8" id="KW-1185">Reference proteome</keyword>
<accession>A0ABT0D6G4</accession>
<dbReference type="SUPFAM" id="SSF51395">
    <property type="entry name" value="FMN-linked oxidoreductases"/>
    <property type="match status" value="1"/>
</dbReference>
<dbReference type="EMBL" id="JALKCH010000001">
    <property type="protein sequence ID" value="MCK0195541.1"/>
    <property type="molecule type" value="Genomic_DNA"/>
</dbReference>
<name>A0ABT0D6G4_9HYPH</name>
<comment type="caution">
    <text evidence="7">The sequence shown here is derived from an EMBL/GenBank/DDBJ whole genome shotgun (WGS) entry which is preliminary data.</text>
</comment>
<dbReference type="PROSITE" id="PS00557">
    <property type="entry name" value="FMN_HYDROXY_ACID_DH_1"/>
    <property type="match status" value="1"/>
</dbReference>